<evidence type="ECO:0000313" key="3">
    <source>
        <dbReference type="Proteomes" id="UP000314294"/>
    </source>
</evidence>
<sequence length="71" mass="7880">MYSSTSVRSKLRPTGTAEASSSLDGRISVRATSRIMNAGIPFSDESPRMLNFLTARRRCWPPSCRALYTLP</sequence>
<accession>A0A4Z2J7E3</accession>
<evidence type="ECO:0000313" key="2">
    <source>
        <dbReference type="EMBL" id="TNN85871.1"/>
    </source>
</evidence>
<proteinExistence type="predicted"/>
<organism evidence="2 3">
    <name type="scientific">Liparis tanakae</name>
    <name type="common">Tanaka's snailfish</name>
    <dbReference type="NCBI Taxonomy" id="230148"/>
    <lineage>
        <taxon>Eukaryota</taxon>
        <taxon>Metazoa</taxon>
        <taxon>Chordata</taxon>
        <taxon>Craniata</taxon>
        <taxon>Vertebrata</taxon>
        <taxon>Euteleostomi</taxon>
        <taxon>Actinopterygii</taxon>
        <taxon>Neopterygii</taxon>
        <taxon>Teleostei</taxon>
        <taxon>Neoteleostei</taxon>
        <taxon>Acanthomorphata</taxon>
        <taxon>Eupercaria</taxon>
        <taxon>Perciformes</taxon>
        <taxon>Cottioidei</taxon>
        <taxon>Cottales</taxon>
        <taxon>Liparidae</taxon>
        <taxon>Liparis</taxon>
    </lineage>
</organism>
<feature type="region of interest" description="Disordered" evidence="1">
    <location>
        <begin position="1"/>
        <end position="24"/>
    </location>
</feature>
<dbReference type="EMBL" id="SRLO01000018">
    <property type="protein sequence ID" value="TNN85871.1"/>
    <property type="molecule type" value="Genomic_DNA"/>
</dbReference>
<name>A0A4Z2J7E3_9TELE</name>
<reference evidence="2 3" key="1">
    <citation type="submission" date="2019-03" db="EMBL/GenBank/DDBJ databases">
        <title>First draft genome of Liparis tanakae, snailfish: a comprehensive survey of snailfish specific genes.</title>
        <authorList>
            <person name="Kim W."/>
            <person name="Song I."/>
            <person name="Jeong J.-H."/>
            <person name="Kim D."/>
            <person name="Kim S."/>
            <person name="Ryu S."/>
            <person name="Song J.Y."/>
            <person name="Lee S.K."/>
        </authorList>
    </citation>
    <scope>NUCLEOTIDE SEQUENCE [LARGE SCALE GENOMIC DNA]</scope>
    <source>
        <tissue evidence="2">Muscle</tissue>
    </source>
</reference>
<dbReference type="Proteomes" id="UP000314294">
    <property type="component" value="Unassembled WGS sequence"/>
</dbReference>
<gene>
    <name evidence="2" type="ORF">EYF80_003715</name>
</gene>
<evidence type="ECO:0000256" key="1">
    <source>
        <dbReference type="SAM" id="MobiDB-lite"/>
    </source>
</evidence>
<dbReference type="AlphaFoldDB" id="A0A4Z2J7E3"/>
<keyword evidence="3" id="KW-1185">Reference proteome</keyword>
<comment type="caution">
    <text evidence="2">The sequence shown here is derived from an EMBL/GenBank/DDBJ whole genome shotgun (WGS) entry which is preliminary data.</text>
</comment>
<protein>
    <submittedName>
        <fullName evidence="2">Uncharacterized protein</fullName>
    </submittedName>
</protein>